<dbReference type="RefSeq" id="WP_143784151.1">
    <property type="nucleotide sequence ID" value="NZ_CP041616.1"/>
</dbReference>
<dbReference type="AlphaFoldDB" id="A0A516GD66"/>
<feature type="region of interest" description="Disordered" evidence="1">
    <location>
        <begin position="605"/>
        <end position="624"/>
    </location>
</feature>
<evidence type="ECO:0000313" key="2">
    <source>
        <dbReference type="EMBL" id="QDO89465.1"/>
    </source>
</evidence>
<dbReference type="InterPro" id="IPR027417">
    <property type="entry name" value="P-loop_NTPase"/>
</dbReference>
<dbReference type="EMBL" id="CP041616">
    <property type="protein sequence ID" value="QDO89465.1"/>
    <property type="molecule type" value="Genomic_DNA"/>
</dbReference>
<reference evidence="2 3" key="1">
    <citation type="submission" date="2019-07" db="EMBL/GenBank/DDBJ databases">
        <title>complete genome sequencing of Ornithinimicrobium sp. H23M54.</title>
        <authorList>
            <person name="Bae J.-W."/>
            <person name="Lee S.-Y."/>
        </authorList>
    </citation>
    <scope>NUCLEOTIDE SEQUENCE [LARGE SCALE GENOMIC DNA]</scope>
    <source>
        <strain evidence="2 3">H23M54</strain>
    </source>
</reference>
<dbReference type="Gene3D" id="3.40.50.300">
    <property type="entry name" value="P-loop containing nucleotide triphosphate hydrolases"/>
    <property type="match status" value="1"/>
</dbReference>
<name>A0A516GD66_9MICO</name>
<keyword evidence="3" id="KW-1185">Reference proteome</keyword>
<evidence type="ECO:0000313" key="3">
    <source>
        <dbReference type="Proteomes" id="UP000315395"/>
    </source>
</evidence>
<accession>A0A516GD66</accession>
<evidence type="ECO:0000256" key="1">
    <source>
        <dbReference type="SAM" id="MobiDB-lite"/>
    </source>
</evidence>
<feature type="compositionally biased region" description="Basic and acidic residues" evidence="1">
    <location>
        <begin position="612"/>
        <end position="624"/>
    </location>
</feature>
<protein>
    <recommendedName>
        <fullName evidence="4">ATP-dependent exonuclease SbcCD, C subunit-like protein</fullName>
    </recommendedName>
</protein>
<dbReference type="KEGG" id="orz:FNH13_14925"/>
<dbReference type="Pfam" id="PF13555">
    <property type="entry name" value="AAA_29"/>
    <property type="match status" value="1"/>
</dbReference>
<organism evidence="2 3">
    <name type="scientific">Ornithinimicrobium ciconiae</name>
    <dbReference type="NCBI Taxonomy" id="2594265"/>
    <lineage>
        <taxon>Bacteria</taxon>
        <taxon>Bacillati</taxon>
        <taxon>Actinomycetota</taxon>
        <taxon>Actinomycetes</taxon>
        <taxon>Micrococcales</taxon>
        <taxon>Ornithinimicrobiaceae</taxon>
        <taxon>Ornithinimicrobium</taxon>
    </lineage>
</organism>
<dbReference type="Proteomes" id="UP000315395">
    <property type="component" value="Chromosome"/>
</dbReference>
<proteinExistence type="predicted"/>
<sequence>MTDALFSTVEVASSGRAGYRLHHLEVFNWGTFDKRVWRITADGDTTLLTGDIGSGKSTLVDAMTTLLLPAHRISYNKAAGAEARERTLRSYVEGHYKSERVEATGASRAIGLRDNRSYSVILGVFVNDGHDETITLAQVFQQRDSAGQPYRFYVTAGRELRIEPDFVDFGSSLNDLRRRLRDGGVDLHDDFPRYAERVRRLLGIRSAQAMELFHQTVSMKSVGNLNEFVRNHMLEPVDAAQRVSDTVGHFEDLTKAHDAVKRAREQLEALEPLVATSMRYDQALARREEAESHREAVRLFIAERRIDLLGAEIDANTRERDTLTGQATAVRERQLVLGRAKDDLIEARARAGGNRVAELERSIALARTEATSRKDRWGRFDTAVRAAEFDPIHDGAAFTATLARVEELTAELTTRREGLDDERATLHAQRADLLRDAERVRTELISLAGRTTNLPSSQLDVRAELCAGLGLEEADLPFAGELLDVREEFGRWRGAAERVLRGFALSLLVPQQHYDAVTAWVDAHRLTHRRSDGRVAGTRLVYERVPARRVRLQHADTPGILLLADTIETADGPFHDYLRDQLSRRGDHRCVETLEEFRQEHRAVTLQGQVRSGDRHEKDDRSHVDDPRNWVLGWANERKVTALTDQLIGLQHQIEPLDERLTGITSEAGDIAARLGGLSQLSAYGSWEELDWAGAQARAEHDERERARLVSGSSELAEITRRLEDNDRQATSLAEELAGLTGRISVREDRIDRAQTARARDETFLSTQGDEVLARARTAYAALEERLGADLPQDADSCAPAQEALTSDLQTLIDRIGREIGGYTQSLLHYMSEVRRRWPEATTEMDASVEARADYLAFHERVSLDDLPKFEDEFKRQLNTNTIRELAQFNSWLRRQSEEIHGRVDRINEALGAIPYNEGRFIRLESERTINTEIQAFRTDLRRATDDTIGADGDQYSEQRFLDVERLIERFRGREGHTDSDRAWTRRVTDVRNWFTFSASERDRETDEEWEHYRDSDGKSGGQKEKLAYTILAASLAYQFGLEWGAERSRDFRFAVIDEAFGRGSDVSTRYALDLFAKLGLQLLIVTPLQKVHVIEPYVKAIGFVDNPTGSYSRLQTLTIEEFQEVRAQHAVGSLAGAGG</sequence>
<dbReference type="Pfam" id="PF13558">
    <property type="entry name" value="SbcC_Walker_B"/>
    <property type="match status" value="1"/>
</dbReference>
<dbReference type="SUPFAM" id="SSF52540">
    <property type="entry name" value="P-loop containing nucleoside triphosphate hydrolases"/>
    <property type="match status" value="1"/>
</dbReference>
<dbReference type="OrthoDB" id="174137at2"/>
<gene>
    <name evidence="2" type="ORF">FNH13_14925</name>
</gene>
<evidence type="ECO:0008006" key="4">
    <source>
        <dbReference type="Google" id="ProtNLM"/>
    </source>
</evidence>